<evidence type="ECO:0000313" key="1">
    <source>
        <dbReference type="EMBL" id="GET21468.1"/>
    </source>
</evidence>
<name>A0A2P8CCL8_9BACT</name>
<sequence length="59" mass="6714">MLIEKKKLATDMISSIVNSQLFISKPMKKATSSVFNESPETFIDEMLRAVKYYCPIIAL</sequence>
<organism evidence="2 3">
    <name type="scientific">Prolixibacter denitrificans</name>
    <dbReference type="NCBI Taxonomy" id="1541063"/>
    <lineage>
        <taxon>Bacteria</taxon>
        <taxon>Pseudomonadati</taxon>
        <taxon>Bacteroidota</taxon>
        <taxon>Bacteroidia</taxon>
        <taxon>Marinilabiliales</taxon>
        <taxon>Prolixibacteraceae</taxon>
        <taxon>Prolixibacter</taxon>
    </lineage>
</organism>
<evidence type="ECO:0000313" key="2">
    <source>
        <dbReference type="EMBL" id="PSK82710.1"/>
    </source>
</evidence>
<dbReference type="Proteomes" id="UP000240621">
    <property type="component" value="Unassembled WGS sequence"/>
</dbReference>
<protein>
    <submittedName>
        <fullName evidence="2">Uncharacterized protein</fullName>
    </submittedName>
</protein>
<dbReference type="EMBL" id="BLAU01000001">
    <property type="protein sequence ID" value="GET21468.1"/>
    <property type="molecule type" value="Genomic_DNA"/>
</dbReference>
<keyword evidence="4" id="KW-1185">Reference proteome</keyword>
<proteinExistence type="predicted"/>
<gene>
    <name evidence="2" type="ORF">CLV93_105102</name>
    <name evidence="1" type="ORF">JCM18694_17140</name>
</gene>
<dbReference type="EMBL" id="PYGC01000005">
    <property type="protein sequence ID" value="PSK82710.1"/>
    <property type="molecule type" value="Genomic_DNA"/>
</dbReference>
<reference evidence="1 4" key="2">
    <citation type="submission" date="2019-10" db="EMBL/GenBank/DDBJ databases">
        <title>Prolixibacter strains distinguished by the presence of nitrate reductase genes were adept at nitrate-dependent anaerobic corrosion of metallic iron and carbon steel.</title>
        <authorList>
            <person name="Iino T."/>
            <person name="Shono N."/>
            <person name="Ito K."/>
            <person name="Nakamura R."/>
            <person name="Sueoka K."/>
            <person name="Harayama S."/>
            <person name="Ohkuma M."/>
        </authorList>
    </citation>
    <scope>NUCLEOTIDE SEQUENCE [LARGE SCALE GENOMIC DNA]</scope>
    <source>
        <strain evidence="1 4">MIC1-1</strain>
    </source>
</reference>
<dbReference type="Proteomes" id="UP000396862">
    <property type="component" value="Unassembled WGS sequence"/>
</dbReference>
<comment type="caution">
    <text evidence="2">The sequence shown here is derived from an EMBL/GenBank/DDBJ whole genome shotgun (WGS) entry which is preliminary data.</text>
</comment>
<accession>A0A2P8CCL8</accession>
<evidence type="ECO:0000313" key="3">
    <source>
        <dbReference type="Proteomes" id="UP000240621"/>
    </source>
</evidence>
<dbReference type="AlphaFoldDB" id="A0A2P8CCL8"/>
<evidence type="ECO:0000313" key="4">
    <source>
        <dbReference type="Proteomes" id="UP000396862"/>
    </source>
</evidence>
<reference evidence="2 3" key="1">
    <citation type="submission" date="2018-03" db="EMBL/GenBank/DDBJ databases">
        <title>Genomic Encyclopedia of Archaeal and Bacterial Type Strains, Phase II (KMG-II): from individual species to whole genera.</title>
        <authorList>
            <person name="Goeker M."/>
        </authorList>
    </citation>
    <scope>NUCLEOTIDE SEQUENCE [LARGE SCALE GENOMIC DNA]</scope>
    <source>
        <strain evidence="2 3">DSM 27267</strain>
    </source>
</reference>